<feature type="transmembrane region" description="Helical" evidence="1">
    <location>
        <begin position="236"/>
        <end position="254"/>
    </location>
</feature>
<keyword evidence="1" id="KW-0812">Transmembrane</keyword>
<reference evidence="2 3" key="1">
    <citation type="submission" date="2018-02" db="EMBL/GenBank/DDBJ databases">
        <title>Draft genome sequence of Streptococcus oricebi CCUG 70868T type strain.</title>
        <authorList>
            <person name="Mendez V."/>
            <person name="Salva-Serra F."/>
            <person name="Jaen-Luchoro D."/>
            <person name="Gonzales-Siles L."/>
            <person name="Karlsson R."/>
            <person name="Engstrom-Jakobsson H."/>
            <person name="Busquets A."/>
            <person name="Gomila M."/>
            <person name="Pineiro-Iglesias B."/>
            <person name="Bennasar-Figueras A."/>
            <person name="Seeger M."/>
            <person name="Moore E."/>
        </authorList>
    </citation>
    <scope>NUCLEOTIDE SEQUENCE [LARGE SCALE GENOMIC DNA]</scope>
    <source>
        <strain evidence="2 3">CCUG 70868</strain>
    </source>
</reference>
<keyword evidence="1" id="KW-0472">Membrane</keyword>
<organism evidence="2 3">
    <name type="scientific">Streptococcus oricebi</name>
    <dbReference type="NCBI Taxonomy" id="1547447"/>
    <lineage>
        <taxon>Bacteria</taxon>
        <taxon>Bacillati</taxon>
        <taxon>Bacillota</taxon>
        <taxon>Bacilli</taxon>
        <taxon>Lactobacillales</taxon>
        <taxon>Streptococcaceae</taxon>
        <taxon>Streptococcus</taxon>
    </lineage>
</organism>
<gene>
    <name evidence="2" type="ORF">C4K46_00695</name>
</gene>
<feature type="transmembrane region" description="Helical" evidence="1">
    <location>
        <begin position="118"/>
        <end position="138"/>
    </location>
</feature>
<comment type="caution">
    <text evidence="2">The sequence shown here is derived from an EMBL/GenBank/DDBJ whole genome shotgun (WGS) entry which is preliminary data.</text>
</comment>
<proteinExistence type="predicted"/>
<dbReference type="Proteomes" id="UP001519296">
    <property type="component" value="Unassembled WGS sequence"/>
</dbReference>
<feature type="transmembrane region" description="Helical" evidence="1">
    <location>
        <begin position="275"/>
        <end position="295"/>
    </location>
</feature>
<dbReference type="EMBL" id="PRDG01000001">
    <property type="protein sequence ID" value="MBP2622451.1"/>
    <property type="molecule type" value="Genomic_DNA"/>
</dbReference>
<feature type="transmembrane region" description="Helical" evidence="1">
    <location>
        <begin position="183"/>
        <end position="201"/>
    </location>
</feature>
<evidence type="ECO:0000256" key="1">
    <source>
        <dbReference type="SAM" id="Phobius"/>
    </source>
</evidence>
<name>A0ABS5B1R9_9STRE</name>
<keyword evidence="1" id="KW-1133">Transmembrane helix</keyword>
<evidence type="ECO:0000313" key="2">
    <source>
        <dbReference type="EMBL" id="MBP2622451.1"/>
    </source>
</evidence>
<accession>A0ABS5B1R9</accession>
<feature type="transmembrane region" description="Helical" evidence="1">
    <location>
        <begin position="307"/>
        <end position="328"/>
    </location>
</feature>
<feature type="transmembrane region" description="Helical" evidence="1">
    <location>
        <begin position="49"/>
        <end position="68"/>
    </location>
</feature>
<protein>
    <submittedName>
        <fullName evidence="2">Uncharacterized protein</fullName>
    </submittedName>
</protein>
<feature type="transmembrane region" description="Helical" evidence="1">
    <location>
        <begin position="158"/>
        <end position="177"/>
    </location>
</feature>
<evidence type="ECO:0000313" key="3">
    <source>
        <dbReference type="Proteomes" id="UP001519296"/>
    </source>
</evidence>
<feature type="transmembrane region" description="Helical" evidence="1">
    <location>
        <begin position="88"/>
        <end position="106"/>
    </location>
</feature>
<feature type="transmembrane region" description="Helical" evidence="1">
    <location>
        <begin position="12"/>
        <end position="37"/>
    </location>
</feature>
<keyword evidence="3" id="KW-1185">Reference proteome</keyword>
<sequence length="362" mass="42266">MRPLKKIWENKWEYLSVGIVSFIPVMAVSMILLRISISILELVTPKIHGPWLLLLVLLLYFYLMYLIYNSKAKVTKMVKHYFLEVRPAFFVSTFFDCIFTLVIYYTDISLRGKELDKSLLEFIIAPIFLGIAALRSWIISNSFGNIKQKKEKEYYITAFYITFMWSISAIVATLTILTNFTPINLFALLFANNFIIVFPYFFYRQKPESIKSFYPALILAPLLFLIAFLDNKAIEIFAWFLPILTPIVLGDIGITRSQSLKATTKFKQHIYNTTLLSFVTLLVFNLTLISKPYFIPYLQIVLVTDKTVQKIIIVIFSVIIGTIFSALLKRRLQKYYFNPKNGYFLPKVEKTRKFSAHRRRKG</sequence>
<dbReference type="RefSeq" id="WP_209626366.1">
    <property type="nucleotide sequence ID" value="NZ_PRDG01000001.1"/>
</dbReference>
<feature type="transmembrane region" description="Helical" evidence="1">
    <location>
        <begin position="213"/>
        <end position="230"/>
    </location>
</feature>